<evidence type="ECO:0000313" key="8">
    <source>
        <dbReference type="EMBL" id="PIS15575.1"/>
    </source>
</evidence>
<evidence type="ECO:0000313" key="9">
    <source>
        <dbReference type="Proteomes" id="UP000231198"/>
    </source>
</evidence>
<evidence type="ECO:0000259" key="7">
    <source>
        <dbReference type="Pfam" id="PF03772"/>
    </source>
</evidence>
<dbReference type="PANTHER" id="PTHR30619">
    <property type="entry name" value="DNA INTERNALIZATION/COMPETENCE PROTEIN COMEC/REC2"/>
    <property type="match status" value="1"/>
</dbReference>
<sequence>MHSLSPFVEIVNSYFPEPHASLMNGILFGIPLKTTKHFYEDLKTAGLLHMVVLSGMNIGCIAGITEMFFHKFSKIALTLITILTVIFFTVLVRSEAPIIRATFCTLSTSVAIIAGKRRTAFYTLFLSYCFIAVVWPSWRFSLSTFLSYGATLGIILHTARKDCYSNENKPLSEKISAYLKEESWVSFRAHLFTAPFIYYYFKQISLVSVLSNVLVSFTIAPLIIFGFLTVTAGMIHQSLGTIPSILCYGLLQYIIFVVTYVSKIPFAMIKL</sequence>
<dbReference type="AlphaFoldDB" id="A0A2H0WSJ1"/>
<evidence type="ECO:0000256" key="2">
    <source>
        <dbReference type="ARBA" id="ARBA00022475"/>
    </source>
</evidence>
<feature type="transmembrane region" description="Helical" evidence="6">
    <location>
        <begin position="47"/>
        <end position="68"/>
    </location>
</feature>
<evidence type="ECO:0000256" key="5">
    <source>
        <dbReference type="ARBA" id="ARBA00023136"/>
    </source>
</evidence>
<feature type="domain" description="ComEC/Rec2-related protein" evidence="7">
    <location>
        <begin position="33"/>
        <end position="270"/>
    </location>
</feature>
<evidence type="ECO:0000256" key="4">
    <source>
        <dbReference type="ARBA" id="ARBA00022989"/>
    </source>
</evidence>
<dbReference type="NCBIfam" id="TIGR00360">
    <property type="entry name" value="ComEC_N-term"/>
    <property type="match status" value="1"/>
</dbReference>
<dbReference type="PANTHER" id="PTHR30619:SF7">
    <property type="entry name" value="BETA-LACTAMASE DOMAIN PROTEIN"/>
    <property type="match status" value="1"/>
</dbReference>
<dbReference type="InterPro" id="IPR052159">
    <property type="entry name" value="Competence_DNA_uptake"/>
</dbReference>
<proteinExistence type="predicted"/>
<feature type="transmembrane region" description="Helical" evidence="6">
    <location>
        <begin position="75"/>
        <end position="92"/>
    </location>
</feature>
<accession>A0A2H0WSJ1</accession>
<dbReference type="GO" id="GO:0005886">
    <property type="term" value="C:plasma membrane"/>
    <property type="evidence" value="ECO:0007669"/>
    <property type="project" value="UniProtKB-SubCell"/>
</dbReference>
<protein>
    <recommendedName>
        <fullName evidence="7">ComEC/Rec2-related protein domain-containing protein</fullName>
    </recommendedName>
</protein>
<organism evidence="8 9">
    <name type="scientific">Candidatus Roizmanbacteria bacterium CG09_land_8_20_14_0_10_41_9</name>
    <dbReference type="NCBI Taxonomy" id="1974850"/>
    <lineage>
        <taxon>Bacteria</taxon>
        <taxon>Candidatus Roizmaniibacteriota</taxon>
    </lineage>
</organism>
<evidence type="ECO:0000256" key="3">
    <source>
        <dbReference type="ARBA" id="ARBA00022692"/>
    </source>
</evidence>
<dbReference type="Proteomes" id="UP000231198">
    <property type="component" value="Unassembled WGS sequence"/>
</dbReference>
<keyword evidence="2" id="KW-1003">Cell membrane</keyword>
<keyword evidence="5 6" id="KW-0472">Membrane</keyword>
<dbReference type="Pfam" id="PF03772">
    <property type="entry name" value="Competence"/>
    <property type="match status" value="1"/>
</dbReference>
<keyword evidence="4 6" id="KW-1133">Transmembrane helix</keyword>
<feature type="transmembrane region" description="Helical" evidence="6">
    <location>
        <begin position="121"/>
        <end position="138"/>
    </location>
</feature>
<dbReference type="EMBL" id="PEZG01000062">
    <property type="protein sequence ID" value="PIS15575.1"/>
    <property type="molecule type" value="Genomic_DNA"/>
</dbReference>
<comment type="subcellular location">
    <subcellularLocation>
        <location evidence="1">Cell membrane</location>
        <topology evidence="1">Multi-pass membrane protein</topology>
    </subcellularLocation>
</comment>
<comment type="caution">
    <text evidence="8">The sequence shown here is derived from an EMBL/GenBank/DDBJ whole genome shotgun (WGS) entry which is preliminary data.</text>
</comment>
<feature type="transmembrane region" description="Helical" evidence="6">
    <location>
        <begin position="184"/>
        <end position="201"/>
    </location>
</feature>
<evidence type="ECO:0000256" key="6">
    <source>
        <dbReference type="SAM" id="Phobius"/>
    </source>
</evidence>
<evidence type="ECO:0000256" key="1">
    <source>
        <dbReference type="ARBA" id="ARBA00004651"/>
    </source>
</evidence>
<dbReference type="InterPro" id="IPR004477">
    <property type="entry name" value="ComEC_N"/>
</dbReference>
<reference evidence="9" key="1">
    <citation type="submission" date="2017-09" db="EMBL/GenBank/DDBJ databases">
        <title>Depth-based differentiation of microbial function through sediment-hosted aquifers and enrichment of novel symbionts in the deep terrestrial subsurface.</title>
        <authorList>
            <person name="Probst A.J."/>
            <person name="Ladd B."/>
            <person name="Jarett J.K."/>
            <person name="Geller-Mcgrath D.E."/>
            <person name="Sieber C.M.K."/>
            <person name="Emerson J.B."/>
            <person name="Anantharaman K."/>
            <person name="Thomas B.C."/>
            <person name="Malmstrom R."/>
            <person name="Stieglmeier M."/>
            <person name="Klingl A."/>
            <person name="Woyke T."/>
            <person name="Ryan C.M."/>
            <person name="Banfield J.F."/>
        </authorList>
    </citation>
    <scope>NUCLEOTIDE SEQUENCE [LARGE SCALE GENOMIC DNA]</scope>
</reference>
<gene>
    <name evidence="8" type="ORF">COT62_02950</name>
</gene>
<name>A0A2H0WSJ1_9BACT</name>
<feature type="transmembrane region" description="Helical" evidence="6">
    <location>
        <begin position="213"/>
        <end position="235"/>
    </location>
</feature>
<keyword evidence="3 6" id="KW-0812">Transmembrane</keyword>
<feature type="transmembrane region" description="Helical" evidence="6">
    <location>
        <begin position="241"/>
        <end position="261"/>
    </location>
</feature>